<comment type="caution">
    <text evidence="1">The sequence shown here is derived from an EMBL/GenBank/DDBJ whole genome shotgun (WGS) entry which is preliminary data.</text>
</comment>
<gene>
    <name evidence="1" type="ORF">OV287_22730</name>
</gene>
<protein>
    <submittedName>
        <fullName evidence="1">Uncharacterized protein</fullName>
    </submittedName>
</protein>
<dbReference type="RefSeq" id="WP_267536133.1">
    <property type="nucleotide sequence ID" value="NZ_JAPNKA010000001.1"/>
</dbReference>
<dbReference type="Proteomes" id="UP001207654">
    <property type="component" value="Unassembled WGS sequence"/>
</dbReference>
<organism evidence="1 2">
    <name type="scientific">Archangium lansingense</name>
    <dbReference type="NCBI Taxonomy" id="2995310"/>
    <lineage>
        <taxon>Bacteria</taxon>
        <taxon>Pseudomonadati</taxon>
        <taxon>Myxococcota</taxon>
        <taxon>Myxococcia</taxon>
        <taxon>Myxococcales</taxon>
        <taxon>Cystobacterineae</taxon>
        <taxon>Archangiaceae</taxon>
        <taxon>Archangium</taxon>
    </lineage>
</organism>
<dbReference type="EMBL" id="JAPNKA010000001">
    <property type="protein sequence ID" value="MCY1077290.1"/>
    <property type="molecule type" value="Genomic_DNA"/>
</dbReference>
<accession>A0ABT4A6P7</accession>
<sequence>MSQLLATTPLTLTVVVREGIPLVTAQPLEASTRGGGDGLSAVIQRLAVDRHPHDACAHRLADVEGVGAPPPAGGARDALLALAQGLGGT</sequence>
<name>A0ABT4A6P7_9BACT</name>
<evidence type="ECO:0000313" key="1">
    <source>
        <dbReference type="EMBL" id="MCY1077290.1"/>
    </source>
</evidence>
<reference evidence="1 2" key="1">
    <citation type="submission" date="2022-11" db="EMBL/GenBank/DDBJ databases">
        <title>Minimal conservation of predation-associated metabolite biosynthetic gene clusters underscores biosynthetic potential of Myxococcota including descriptions for ten novel species: Archangium lansinium sp. nov., Myxococcus landrumus sp. nov., Nannocystis bai.</title>
        <authorList>
            <person name="Ahearne A."/>
            <person name="Stevens C."/>
            <person name="Phillips K."/>
        </authorList>
    </citation>
    <scope>NUCLEOTIDE SEQUENCE [LARGE SCALE GENOMIC DNA]</scope>
    <source>
        <strain evidence="1 2">MIWBW</strain>
    </source>
</reference>
<evidence type="ECO:0000313" key="2">
    <source>
        <dbReference type="Proteomes" id="UP001207654"/>
    </source>
</evidence>
<keyword evidence="2" id="KW-1185">Reference proteome</keyword>
<proteinExistence type="predicted"/>